<dbReference type="GO" id="GO:0042597">
    <property type="term" value="C:periplasmic space"/>
    <property type="evidence" value="ECO:0007669"/>
    <property type="project" value="UniProtKB-SubCell"/>
</dbReference>
<comment type="caution">
    <text evidence="5">The sequence shown here is derived from an EMBL/GenBank/DDBJ whole genome shotgun (WGS) entry which is preliminary data.</text>
</comment>
<dbReference type="GO" id="GO:0055085">
    <property type="term" value="P:transmembrane transport"/>
    <property type="evidence" value="ECO:0007669"/>
    <property type="project" value="InterPro"/>
</dbReference>
<evidence type="ECO:0000256" key="1">
    <source>
        <dbReference type="ARBA" id="ARBA00004418"/>
    </source>
</evidence>
<dbReference type="InterPro" id="IPR038404">
    <property type="entry name" value="TRAP_DctP_sf"/>
</dbReference>
<dbReference type="RefSeq" id="WP_163891477.1">
    <property type="nucleotide sequence ID" value="NZ_JAAFYS010000002.1"/>
</dbReference>
<keyword evidence="2 4" id="KW-0732">Signal</keyword>
<keyword evidence="3" id="KW-0574">Periplasm</keyword>
<feature type="chain" id="PRO_5025378381" evidence="4">
    <location>
        <begin position="21"/>
        <end position="341"/>
    </location>
</feature>
<dbReference type="PANTHER" id="PTHR33376:SF15">
    <property type="entry name" value="BLL6794 PROTEIN"/>
    <property type="match status" value="1"/>
</dbReference>
<accession>A0A6B2JZC3</accession>
<reference evidence="5 6" key="1">
    <citation type="submission" date="2020-02" db="EMBL/GenBank/DDBJ databases">
        <title>Pseudoroseicyclus tamarix, sp. nov., isolated from offshore sediment of a Tamarix chinensis forest.</title>
        <authorList>
            <person name="Gai Y."/>
        </authorList>
    </citation>
    <scope>NUCLEOTIDE SEQUENCE [LARGE SCALE GENOMIC DNA]</scope>
    <source>
        <strain evidence="5 6">CLL3-39</strain>
    </source>
</reference>
<gene>
    <name evidence="5" type="ORF">GZA08_07040</name>
</gene>
<evidence type="ECO:0000313" key="5">
    <source>
        <dbReference type="EMBL" id="NDV00722.1"/>
    </source>
</evidence>
<dbReference type="PANTHER" id="PTHR33376">
    <property type="match status" value="1"/>
</dbReference>
<evidence type="ECO:0000256" key="2">
    <source>
        <dbReference type="ARBA" id="ARBA00022729"/>
    </source>
</evidence>
<organism evidence="5 6">
    <name type="scientific">Pseudoroseicyclus tamaricis</name>
    <dbReference type="NCBI Taxonomy" id="2705421"/>
    <lineage>
        <taxon>Bacteria</taxon>
        <taxon>Pseudomonadati</taxon>
        <taxon>Pseudomonadota</taxon>
        <taxon>Alphaproteobacteria</taxon>
        <taxon>Rhodobacterales</taxon>
        <taxon>Paracoccaceae</taxon>
        <taxon>Pseudoroseicyclus</taxon>
    </lineage>
</organism>
<dbReference type="CDD" id="cd13665">
    <property type="entry name" value="PBP2_TRAP_Dctp3_4"/>
    <property type="match status" value="1"/>
</dbReference>
<dbReference type="AlphaFoldDB" id="A0A6B2JZC3"/>
<evidence type="ECO:0000256" key="4">
    <source>
        <dbReference type="SAM" id="SignalP"/>
    </source>
</evidence>
<name>A0A6B2JZC3_9RHOB</name>
<dbReference type="Pfam" id="PF03480">
    <property type="entry name" value="DctP"/>
    <property type="match status" value="1"/>
</dbReference>
<dbReference type="NCBIfam" id="NF037995">
    <property type="entry name" value="TRAP_S1"/>
    <property type="match status" value="1"/>
</dbReference>
<dbReference type="InterPro" id="IPR018389">
    <property type="entry name" value="DctP_fam"/>
</dbReference>
<comment type="subcellular location">
    <subcellularLocation>
        <location evidence="1">Periplasm</location>
    </subcellularLocation>
</comment>
<evidence type="ECO:0000313" key="6">
    <source>
        <dbReference type="Proteomes" id="UP000474757"/>
    </source>
</evidence>
<dbReference type="Proteomes" id="UP000474757">
    <property type="component" value="Unassembled WGS sequence"/>
</dbReference>
<feature type="signal peptide" evidence="4">
    <location>
        <begin position="1"/>
        <end position="20"/>
    </location>
</feature>
<dbReference type="SUPFAM" id="SSF53850">
    <property type="entry name" value="Periplasmic binding protein-like II"/>
    <property type="match status" value="1"/>
</dbReference>
<dbReference type="EMBL" id="JAAGAB010000002">
    <property type="protein sequence ID" value="NDV00722.1"/>
    <property type="molecule type" value="Genomic_DNA"/>
</dbReference>
<protein>
    <submittedName>
        <fullName evidence="5">TRAP transporter substrate-binding protein</fullName>
    </submittedName>
</protein>
<evidence type="ECO:0000256" key="3">
    <source>
        <dbReference type="ARBA" id="ARBA00022764"/>
    </source>
</evidence>
<proteinExistence type="predicted"/>
<sequence>MTYHVTALAAALALTGSAAAAQEVTLRLHQFLPETSAVPANILQDWIDGVEEASDGRIEVQHFPSMQLGGTPPELVDQVQDGVADIIWTLPGYTPGRFPSLEVMELPFFVEDAGPASRALWRLAEERGLFESELAGMKVLGLWVHGPGTIHADAAVHEPADLEGLSMRAPTRTVTTLLSTLGANAVGMPVPSVPEAVQRGVIDGAVIPWEVTTSIHMAELVDHHTEFEGPYLYAATFLFAMNEGAYDALPEDLQAVIDAHSGLDFSGEAGATQLALDAPGRELAVEAGNEIHTVSGEELAQWHEAAAPVVEDWVAQMDDAGRDGAGLLEDARRLIADETGE</sequence>
<keyword evidence="6" id="KW-1185">Reference proteome</keyword>
<dbReference type="Gene3D" id="3.40.190.170">
    <property type="entry name" value="Bacterial extracellular solute-binding protein, family 7"/>
    <property type="match status" value="1"/>
</dbReference>